<evidence type="ECO:0000259" key="3">
    <source>
        <dbReference type="PROSITE" id="PS50097"/>
    </source>
</evidence>
<protein>
    <submittedName>
        <fullName evidence="5">Uncharacterized protein</fullName>
    </submittedName>
</protein>
<evidence type="ECO:0000256" key="2">
    <source>
        <dbReference type="ARBA" id="ARBA00010846"/>
    </source>
</evidence>
<dbReference type="SUPFAM" id="SSF54695">
    <property type="entry name" value="POZ domain"/>
    <property type="match status" value="1"/>
</dbReference>
<dbReference type="PROSITE" id="PS50144">
    <property type="entry name" value="MATH"/>
    <property type="match status" value="1"/>
</dbReference>
<feature type="domain" description="MATH" evidence="4">
    <location>
        <begin position="19"/>
        <end position="149"/>
    </location>
</feature>
<comment type="similarity">
    <text evidence="2">Belongs to the Tdpoz family.</text>
</comment>
<dbReference type="SMART" id="SM00225">
    <property type="entry name" value="BTB"/>
    <property type="match status" value="1"/>
</dbReference>
<dbReference type="InterPro" id="IPR056423">
    <property type="entry name" value="BACK_BPM_SPOP"/>
</dbReference>
<evidence type="ECO:0000259" key="4">
    <source>
        <dbReference type="PROSITE" id="PS50144"/>
    </source>
</evidence>
<comment type="pathway">
    <text evidence="1">Protein modification; protein ubiquitination.</text>
</comment>
<sequence length="359" mass="39675">MTVSECKQTASRSTAAAEKGTHVFEIVGYSLEKGFGAGHFVRSGTFTVGGFGWSLRFYPNGLDDRASVSFPWIVAELMSNEAEVRAHWGVKLLKLPSGSLGSAGWSMAHPRVFNYRDSSRYAPFKLKSEAELKASGYLVGDCLKFKCTVMVTKGSQLSEIREDSEIEVPPSDITKHFGNLLEDMVGPDVTFSVGGDTIAAHKIVLAARSPVFKAELYGPMRETRTSCVTIEDMQPAVFRAMLHFVYTDSLPCMDDLKGGDYHEMMRHLLVAACRYALDRLKMICQNILAKNLDAETVTTTLALADQHDCERLKQVCIEFITSPDEMEAVVATQGYASLKRTCPSVLVDVLEKTSRLRKI</sequence>
<organism evidence="5 6">
    <name type="scientific">Urochloa decumbens</name>
    <dbReference type="NCBI Taxonomy" id="240449"/>
    <lineage>
        <taxon>Eukaryota</taxon>
        <taxon>Viridiplantae</taxon>
        <taxon>Streptophyta</taxon>
        <taxon>Embryophyta</taxon>
        <taxon>Tracheophyta</taxon>
        <taxon>Spermatophyta</taxon>
        <taxon>Magnoliopsida</taxon>
        <taxon>Liliopsida</taxon>
        <taxon>Poales</taxon>
        <taxon>Poaceae</taxon>
        <taxon>PACMAD clade</taxon>
        <taxon>Panicoideae</taxon>
        <taxon>Panicodae</taxon>
        <taxon>Paniceae</taxon>
        <taxon>Melinidinae</taxon>
        <taxon>Urochloa</taxon>
    </lineage>
</organism>
<dbReference type="Pfam" id="PF24570">
    <property type="entry name" value="BACK_BPM_SPOP"/>
    <property type="match status" value="1"/>
</dbReference>
<dbReference type="CDD" id="cd18280">
    <property type="entry name" value="BTB_POZ_BPM_plant"/>
    <property type="match status" value="1"/>
</dbReference>
<dbReference type="PROSITE" id="PS50097">
    <property type="entry name" value="BTB"/>
    <property type="match status" value="1"/>
</dbReference>
<evidence type="ECO:0000313" key="5">
    <source>
        <dbReference type="EMBL" id="CAL5011102.1"/>
    </source>
</evidence>
<dbReference type="InterPro" id="IPR002083">
    <property type="entry name" value="MATH/TRAF_dom"/>
</dbReference>
<reference evidence="5 6" key="2">
    <citation type="submission" date="2024-10" db="EMBL/GenBank/DDBJ databases">
        <authorList>
            <person name="Ryan C."/>
        </authorList>
    </citation>
    <scope>NUCLEOTIDE SEQUENCE [LARGE SCALE GENOMIC DNA]</scope>
</reference>
<dbReference type="InterPro" id="IPR045005">
    <property type="entry name" value="BPM1-6"/>
</dbReference>
<dbReference type="AlphaFoldDB" id="A0ABC9C0R2"/>
<dbReference type="Pfam" id="PF22486">
    <property type="entry name" value="MATH_2"/>
    <property type="match status" value="1"/>
</dbReference>
<dbReference type="SUPFAM" id="SSF49599">
    <property type="entry name" value="TRAF domain-like"/>
    <property type="match status" value="1"/>
</dbReference>
<feature type="domain" description="BTB" evidence="3">
    <location>
        <begin position="187"/>
        <end position="254"/>
    </location>
</feature>
<dbReference type="Proteomes" id="UP001497457">
    <property type="component" value="Chromosome 28b"/>
</dbReference>
<name>A0ABC9C0R2_9POAL</name>
<keyword evidence="6" id="KW-1185">Reference proteome</keyword>
<dbReference type="InterPro" id="IPR008974">
    <property type="entry name" value="TRAF-like"/>
</dbReference>
<dbReference type="Gene3D" id="1.25.40.420">
    <property type="match status" value="1"/>
</dbReference>
<reference evidence="6" key="1">
    <citation type="submission" date="2024-06" db="EMBL/GenBank/DDBJ databases">
        <authorList>
            <person name="Ryan C."/>
        </authorList>
    </citation>
    <scope>NUCLEOTIDE SEQUENCE [LARGE SCALE GENOMIC DNA]</scope>
</reference>
<dbReference type="PANTHER" id="PTHR26379">
    <property type="entry name" value="BTB/POZ AND MATH DOMAIN-CONTAINING PROTEIN 1"/>
    <property type="match status" value="1"/>
</dbReference>
<dbReference type="PANTHER" id="PTHR26379:SF433">
    <property type="entry name" value="OS08G0226800 PROTEIN"/>
    <property type="match status" value="1"/>
</dbReference>
<evidence type="ECO:0000256" key="1">
    <source>
        <dbReference type="ARBA" id="ARBA00004906"/>
    </source>
</evidence>
<gene>
    <name evidence="5" type="ORF">URODEC1_LOCUS70298</name>
</gene>
<evidence type="ECO:0000313" key="6">
    <source>
        <dbReference type="Proteomes" id="UP001497457"/>
    </source>
</evidence>
<dbReference type="Gene3D" id="3.30.710.10">
    <property type="entry name" value="Potassium Channel Kv1.1, Chain A"/>
    <property type="match status" value="1"/>
</dbReference>
<accession>A0ABC9C0R2</accession>
<dbReference type="Gene3D" id="2.60.210.10">
    <property type="entry name" value="Apoptosis, Tumor Necrosis Factor Receptor Associated Protein 2, Chain A"/>
    <property type="match status" value="1"/>
</dbReference>
<dbReference type="InterPro" id="IPR000210">
    <property type="entry name" value="BTB/POZ_dom"/>
</dbReference>
<dbReference type="CDD" id="cd00121">
    <property type="entry name" value="MATH"/>
    <property type="match status" value="1"/>
</dbReference>
<dbReference type="Pfam" id="PF00651">
    <property type="entry name" value="BTB"/>
    <property type="match status" value="1"/>
</dbReference>
<proteinExistence type="inferred from homology"/>
<dbReference type="EMBL" id="OZ075138">
    <property type="protein sequence ID" value="CAL5011102.1"/>
    <property type="molecule type" value="Genomic_DNA"/>
</dbReference>
<dbReference type="InterPro" id="IPR011333">
    <property type="entry name" value="SKP1/BTB/POZ_sf"/>
</dbReference>